<name>A0AAI8VCG4_9PEZI</name>
<comment type="caution">
    <text evidence="1">The sequence shown here is derived from an EMBL/GenBank/DDBJ whole genome shotgun (WGS) entry which is preliminary data.</text>
</comment>
<organism evidence="1 2">
    <name type="scientific">Anthostomella pinea</name>
    <dbReference type="NCBI Taxonomy" id="933095"/>
    <lineage>
        <taxon>Eukaryota</taxon>
        <taxon>Fungi</taxon>
        <taxon>Dikarya</taxon>
        <taxon>Ascomycota</taxon>
        <taxon>Pezizomycotina</taxon>
        <taxon>Sordariomycetes</taxon>
        <taxon>Xylariomycetidae</taxon>
        <taxon>Xylariales</taxon>
        <taxon>Xylariaceae</taxon>
        <taxon>Anthostomella</taxon>
    </lineage>
</organism>
<sequence length="204" mass="23507">MDASERAALSQFLNMDTSERDTLLSVLCGQWWNWDSWDCNRIKFNQDGTGQMICRARQEVFIAAEFDWQPLHTDILDQELVMPIKNPKAPMRLAQFDIVMRLTNRRIPILAGQDLIGCAINECLLEDDAFYAKAYNVSLERGRFLTPFDALGGQIDPYTPTFSLGLAFDRSPFPQQHEWKVKVPASLGVKLWDRKEFCGKQYVH</sequence>
<proteinExistence type="predicted"/>
<evidence type="ECO:0000313" key="2">
    <source>
        <dbReference type="Proteomes" id="UP001295740"/>
    </source>
</evidence>
<keyword evidence="2" id="KW-1185">Reference proteome</keyword>
<gene>
    <name evidence="1" type="ORF">KHLLAP_LOCUS2319</name>
</gene>
<dbReference type="Proteomes" id="UP001295740">
    <property type="component" value="Unassembled WGS sequence"/>
</dbReference>
<reference evidence="1" key="1">
    <citation type="submission" date="2023-10" db="EMBL/GenBank/DDBJ databases">
        <authorList>
            <person name="Hackl T."/>
        </authorList>
    </citation>
    <scope>NUCLEOTIDE SEQUENCE</scope>
</reference>
<accession>A0AAI8VCG4</accession>
<protein>
    <submittedName>
        <fullName evidence="1">Uu.00g047040.m01.CDS01</fullName>
    </submittedName>
</protein>
<dbReference type="EMBL" id="CAUWAG010000003">
    <property type="protein sequence ID" value="CAJ2501851.1"/>
    <property type="molecule type" value="Genomic_DNA"/>
</dbReference>
<evidence type="ECO:0000313" key="1">
    <source>
        <dbReference type="EMBL" id="CAJ2501851.1"/>
    </source>
</evidence>
<dbReference type="AlphaFoldDB" id="A0AAI8VCG4"/>